<evidence type="ECO:0000256" key="2">
    <source>
        <dbReference type="SAM" id="Phobius"/>
    </source>
</evidence>
<dbReference type="RefSeq" id="WP_002644471.1">
    <property type="nucleotide sequence ID" value="NZ_CP042910.1"/>
</dbReference>
<dbReference type="EMBL" id="CP042910">
    <property type="protein sequence ID" value="QEG19634.1"/>
    <property type="molecule type" value="Genomic_DNA"/>
</dbReference>
<sequence length="189" mass="21085">MSSTPESAETTEPASKSKKKVSTQRRVISWVFIAILLGVVLLEWRAKSSQAKTFESLGAAMDEAGNSGEFPFAQFEETVQGNPDVDVDESGAIMRLYHYKWNGIFKTYHLRLLVNDEDLVVTYDTEPEGETVNGMRRISKKNLEELVQKNKQEVTAQKAESKPVSETPVTETPAKKETSEKEAAAPKDE</sequence>
<dbReference type="Proteomes" id="UP000322887">
    <property type="component" value="Chromosome"/>
</dbReference>
<evidence type="ECO:0000256" key="1">
    <source>
        <dbReference type="SAM" id="MobiDB-lite"/>
    </source>
</evidence>
<feature type="transmembrane region" description="Helical" evidence="2">
    <location>
        <begin position="27"/>
        <end position="44"/>
    </location>
</feature>
<keyword evidence="2" id="KW-0812">Transmembrane</keyword>
<dbReference type="GeneID" id="98649959"/>
<gene>
    <name evidence="3" type="ORF">GmarT_55350</name>
</gene>
<proteinExistence type="predicted"/>
<feature type="region of interest" description="Disordered" evidence="1">
    <location>
        <begin position="149"/>
        <end position="189"/>
    </location>
</feature>
<reference evidence="3 4" key="1">
    <citation type="submission" date="2019-08" db="EMBL/GenBank/DDBJ databases">
        <title>Deep-cultivation of Planctomycetes and their phenomic and genomic characterization uncovers novel biology.</title>
        <authorList>
            <person name="Wiegand S."/>
            <person name="Jogler M."/>
            <person name="Boedeker C."/>
            <person name="Pinto D."/>
            <person name="Vollmers J."/>
            <person name="Rivas-Marin E."/>
            <person name="Kohn T."/>
            <person name="Peeters S.H."/>
            <person name="Heuer A."/>
            <person name="Rast P."/>
            <person name="Oberbeckmann S."/>
            <person name="Bunk B."/>
            <person name="Jeske O."/>
            <person name="Meyerdierks A."/>
            <person name="Storesund J.E."/>
            <person name="Kallscheuer N."/>
            <person name="Luecker S."/>
            <person name="Lage O.M."/>
            <person name="Pohl T."/>
            <person name="Merkel B.J."/>
            <person name="Hornburger P."/>
            <person name="Mueller R.-W."/>
            <person name="Bruemmer F."/>
            <person name="Labrenz M."/>
            <person name="Spormann A.M."/>
            <person name="Op den Camp H."/>
            <person name="Overmann J."/>
            <person name="Amann R."/>
            <person name="Jetten M.S.M."/>
            <person name="Mascher T."/>
            <person name="Medema M.H."/>
            <person name="Devos D.P."/>
            <person name="Kaster A.-K."/>
            <person name="Ovreas L."/>
            <person name="Rohde M."/>
            <person name="Galperin M.Y."/>
            <person name="Jogler C."/>
        </authorList>
    </citation>
    <scope>NUCLEOTIDE SEQUENCE [LARGE SCALE GENOMIC DNA]</scope>
    <source>
        <strain evidence="3 4">DSM 8797</strain>
    </source>
</reference>
<name>A0ABX5YV13_9PLAN</name>
<evidence type="ECO:0000313" key="4">
    <source>
        <dbReference type="Proteomes" id="UP000322887"/>
    </source>
</evidence>
<evidence type="ECO:0000313" key="3">
    <source>
        <dbReference type="EMBL" id="QEG19634.1"/>
    </source>
</evidence>
<organism evidence="3 4">
    <name type="scientific">Gimesia maris</name>
    <dbReference type="NCBI Taxonomy" id="122"/>
    <lineage>
        <taxon>Bacteria</taxon>
        <taxon>Pseudomonadati</taxon>
        <taxon>Planctomycetota</taxon>
        <taxon>Planctomycetia</taxon>
        <taxon>Planctomycetales</taxon>
        <taxon>Planctomycetaceae</taxon>
        <taxon>Gimesia</taxon>
    </lineage>
</organism>
<keyword evidence="2" id="KW-1133">Transmembrane helix</keyword>
<keyword evidence="2" id="KW-0472">Membrane</keyword>
<accession>A0ABX5YV13</accession>
<protein>
    <submittedName>
        <fullName evidence="3">Uncharacterized protein</fullName>
    </submittedName>
</protein>
<keyword evidence="4" id="KW-1185">Reference proteome</keyword>
<feature type="compositionally biased region" description="Basic and acidic residues" evidence="1">
    <location>
        <begin position="173"/>
        <end position="189"/>
    </location>
</feature>